<feature type="compositionally biased region" description="Polar residues" evidence="1">
    <location>
        <begin position="90"/>
        <end position="99"/>
    </location>
</feature>
<proteinExistence type="predicted"/>
<feature type="region of interest" description="Disordered" evidence="1">
    <location>
        <begin position="280"/>
        <end position="355"/>
    </location>
</feature>
<keyword evidence="3" id="KW-1185">Reference proteome</keyword>
<feature type="compositionally biased region" description="Polar residues" evidence="1">
    <location>
        <begin position="120"/>
        <end position="131"/>
    </location>
</feature>
<feature type="region of interest" description="Disordered" evidence="1">
    <location>
        <begin position="55"/>
        <end position="245"/>
    </location>
</feature>
<dbReference type="EMBL" id="JANPWB010000006">
    <property type="protein sequence ID" value="KAJ1180257.1"/>
    <property type="molecule type" value="Genomic_DNA"/>
</dbReference>
<feature type="compositionally biased region" description="Low complexity" evidence="1">
    <location>
        <begin position="634"/>
        <end position="651"/>
    </location>
</feature>
<feature type="region of interest" description="Disordered" evidence="1">
    <location>
        <begin position="449"/>
        <end position="473"/>
    </location>
</feature>
<feature type="region of interest" description="Disordered" evidence="1">
    <location>
        <begin position="627"/>
        <end position="682"/>
    </location>
</feature>
<name>A0AAV7TXD6_PLEWA</name>
<feature type="compositionally biased region" description="Polar residues" evidence="1">
    <location>
        <begin position="197"/>
        <end position="207"/>
    </location>
</feature>
<comment type="caution">
    <text evidence="2">The sequence shown here is derived from an EMBL/GenBank/DDBJ whole genome shotgun (WGS) entry which is preliminary data.</text>
</comment>
<feature type="compositionally biased region" description="Basic and acidic residues" evidence="1">
    <location>
        <begin position="463"/>
        <end position="473"/>
    </location>
</feature>
<accession>A0AAV7TXD6</accession>
<feature type="compositionally biased region" description="Pro residues" evidence="1">
    <location>
        <begin position="291"/>
        <end position="301"/>
    </location>
</feature>
<evidence type="ECO:0000313" key="2">
    <source>
        <dbReference type="EMBL" id="KAJ1180257.1"/>
    </source>
</evidence>
<dbReference type="Proteomes" id="UP001066276">
    <property type="component" value="Chromosome 3_2"/>
</dbReference>
<dbReference type="AlphaFoldDB" id="A0AAV7TXD6"/>
<protein>
    <submittedName>
        <fullName evidence="2">Uncharacterized protein</fullName>
    </submittedName>
</protein>
<dbReference type="Gene3D" id="1.10.287.3160">
    <property type="match status" value="1"/>
</dbReference>
<feature type="compositionally biased region" description="Basic and acidic residues" evidence="1">
    <location>
        <begin position="167"/>
        <end position="186"/>
    </location>
</feature>
<evidence type="ECO:0000313" key="3">
    <source>
        <dbReference type="Proteomes" id="UP001066276"/>
    </source>
</evidence>
<feature type="compositionally biased region" description="Gly residues" evidence="1">
    <location>
        <begin position="652"/>
        <end position="661"/>
    </location>
</feature>
<sequence>MERTPFRFCPECHNKYPYTDQHSVCNLCLSPEHSEESCEACRAFRSRKTLRDRRARRLQMASTPKEHRQFETEEEQEESFSIQDSDSDELNNTKTVSKTSRSELKKGKKAQGTPLPIGHGSTQITGDQQSAPKKAHSVSRSSDSGRDTGTQPPRDRESAKEKHRHREFGVDTDRRRDSGAEDHRGQDFSAQKKRKVTSQPKRQTTGFSEPKKAPTDPFPGSYTEEHSMSSQMKKHRFEQELQSTEVDHTQKRIFIQQGTGKISTLPPVKRKRTLQFIALEAPQQQTAKKVTPPPSPPPVTPASPTYTQSHSPAHTAMSHDDQDQDAWDLYDAPVSDNSPDTYPTRPSPPEDSTAYSQVVARAAQFHNVELHSEQVEDDFLFNTLSSTHSSYQSLPMLPGMLRHAKEIFKEPVKSRAVTPRVDKKYKAPPTDPVFITSQLPPDSVVVGAARKRANSHTSGDAPPPDKESRKFDAAGKRVAVQAANQWRIANSQALLARYDRAHWDEMQHLIEHLPKDLQKRAKQVVEEGQNISNNQIRSSMDAADTAARTINTSVTIRRHAWLRTSGFKPEIQQAVLNMPVNEKLLFGPEVDTAIEKLKKDTDTAKAMGALYSPQSRESYTTFRKTPFRGGFRGQATQASTSQSAPSTYQGQYRGGFRGQYRGGQFPRNRGRFQSPKTTTNKQ</sequence>
<feature type="compositionally biased region" description="Polar residues" evidence="1">
    <location>
        <begin position="138"/>
        <end position="151"/>
    </location>
</feature>
<evidence type="ECO:0000256" key="1">
    <source>
        <dbReference type="SAM" id="MobiDB-lite"/>
    </source>
</evidence>
<organism evidence="2 3">
    <name type="scientific">Pleurodeles waltl</name>
    <name type="common">Iberian ribbed newt</name>
    <dbReference type="NCBI Taxonomy" id="8319"/>
    <lineage>
        <taxon>Eukaryota</taxon>
        <taxon>Metazoa</taxon>
        <taxon>Chordata</taxon>
        <taxon>Craniata</taxon>
        <taxon>Vertebrata</taxon>
        <taxon>Euteleostomi</taxon>
        <taxon>Amphibia</taxon>
        <taxon>Batrachia</taxon>
        <taxon>Caudata</taxon>
        <taxon>Salamandroidea</taxon>
        <taxon>Salamandridae</taxon>
        <taxon>Pleurodelinae</taxon>
        <taxon>Pleurodeles</taxon>
    </lineage>
</organism>
<gene>
    <name evidence="2" type="ORF">NDU88_005479</name>
</gene>
<reference evidence="2" key="1">
    <citation type="journal article" date="2022" name="bioRxiv">
        <title>Sequencing and chromosome-scale assembly of the giantPleurodeles waltlgenome.</title>
        <authorList>
            <person name="Brown T."/>
            <person name="Elewa A."/>
            <person name="Iarovenko S."/>
            <person name="Subramanian E."/>
            <person name="Araus A.J."/>
            <person name="Petzold A."/>
            <person name="Susuki M."/>
            <person name="Suzuki K.-i.T."/>
            <person name="Hayashi T."/>
            <person name="Toyoda A."/>
            <person name="Oliveira C."/>
            <person name="Osipova E."/>
            <person name="Leigh N.D."/>
            <person name="Simon A."/>
            <person name="Yun M.H."/>
        </authorList>
    </citation>
    <scope>NUCLEOTIDE SEQUENCE</scope>
    <source>
        <strain evidence="2">20211129_DDA</strain>
        <tissue evidence="2">Liver</tissue>
    </source>
</reference>